<dbReference type="Proteomes" id="UP000537775">
    <property type="component" value="Unassembled WGS sequence"/>
</dbReference>
<evidence type="ECO:0000259" key="4">
    <source>
        <dbReference type="PROSITE" id="PS51118"/>
    </source>
</evidence>
<dbReference type="GO" id="GO:0003677">
    <property type="term" value="F:DNA binding"/>
    <property type="evidence" value="ECO:0007669"/>
    <property type="project" value="UniProtKB-KW"/>
</dbReference>
<feature type="domain" description="HTH hxlR-type" evidence="4">
    <location>
        <begin position="25"/>
        <end position="123"/>
    </location>
</feature>
<sequence length="238" mass="25991">MNGSRDVVPRLAGTPDGWVPPTEYGPVSVGARLIGDRWTMLIVREILTGASGFNAIHRGLPALSRTLLSSRLRYLERIGVVSRHGSRSPGSRSEYRLTASGLALRPVLEALGVWARDWQLAPTADGEVNVATLMWQMQQGIQPELLPLRELTLAFQFPDSHPSHAWIHVGPEGPRASIGAPEHQPDLTVIVEPEVLNELWWGRRACADAIMRGDVGFEGPAQLAASYPGWFRPASLSA</sequence>
<evidence type="ECO:0000256" key="2">
    <source>
        <dbReference type="ARBA" id="ARBA00023125"/>
    </source>
</evidence>
<keyword evidence="2 5" id="KW-0238">DNA-binding</keyword>
<gene>
    <name evidence="5" type="ORF">HD594_000265</name>
</gene>
<dbReference type="PROSITE" id="PS00616">
    <property type="entry name" value="HIS_ACID_PHOSPHAT_1"/>
    <property type="match status" value="1"/>
</dbReference>
<dbReference type="PANTHER" id="PTHR33204:SF18">
    <property type="entry name" value="TRANSCRIPTIONAL REGULATORY PROTEIN"/>
    <property type="match status" value="1"/>
</dbReference>
<comment type="caution">
    <text evidence="5">The sequence shown here is derived from an EMBL/GenBank/DDBJ whole genome shotgun (WGS) entry which is preliminary data.</text>
</comment>
<dbReference type="PROSITE" id="PS51118">
    <property type="entry name" value="HTH_HXLR"/>
    <property type="match status" value="1"/>
</dbReference>
<dbReference type="EMBL" id="JACHML010000001">
    <property type="protein sequence ID" value="MBB6389952.1"/>
    <property type="molecule type" value="Genomic_DNA"/>
</dbReference>
<accession>A0A7X0FLZ3</accession>
<dbReference type="SUPFAM" id="SSF55718">
    <property type="entry name" value="SCP-like"/>
    <property type="match status" value="1"/>
</dbReference>
<evidence type="ECO:0000256" key="3">
    <source>
        <dbReference type="ARBA" id="ARBA00023163"/>
    </source>
</evidence>
<dbReference type="InterPro" id="IPR002577">
    <property type="entry name" value="HTH_HxlR"/>
</dbReference>
<dbReference type="InterPro" id="IPR036388">
    <property type="entry name" value="WH-like_DNA-bd_sf"/>
</dbReference>
<reference evidence="5 6" key="1">
    <citation type="submission" date="2020-08" db="EMBL/GenBank/DDBJ databases">
        <title>Sequencing the genomes of 1000 actinobacteria strains.</title>
        <authorList>
            <person name="Klenk H.-P."/>
        </authorList>
    </citation>
    <scope>NUCLEOTIDE SEQUENCE [LARGE SCALE GENOMIC DNA]</scope>
    <source>
        <strain evidence="5 6">DSM 12511</strain>
    </source>
</reference>
<dbReference type="InterPro" id="IPR036390">
    <property type="entry name" value="WH_DNA-bd_sf"/>
</dbReference>
<organism evidence="5 6">
    <name type="scientific">Microbacterium thalassium</name>
    <dbReference type="NCBI Taxonomy" id="362649"/>
    <lineage>
        <taxon>Bacteria</taxon>
        <taxon>Bacillati</taxon>
        <taxon>Actinomycetota</taxon>
        <taxon>Actinomycetes</taxon>
        <taxon>Micrococcales</taxon>
        <taxon>Microbacteriaceae</taxon>
        <taxon>Microbacterium</taxon>
    </lineage>
</organism>
<dbReference type="Pfam" id="PF01638">
    <property type="entry name" value="HxlR"/>
    <property type="match status" value="1"/>
</dbReference>
<evidence type="ECO:0000256" key="1">
    <source>
        <dbReference type="ARBA" id="ARBA00023015"/>
    </source>
</evidence>
<dbReference type="Gene3D" id="1.10.10.10">
    <property type="entry name" value="Winged helix-like DNA-binding domain superfamily/Winged helix DNA-binding domain"/>
    <property type="match status" value="1"/>
</dbReference>
<protein>
    <submittedName>
        <fullName evidence="5">DNA-binding HxlR family transcriptional regulator</fullName>
    </submittedName>
</protein>
<proteinExistence type="predicted"/>
<evidence type="ECO:0000313" key="6">
    <source>
        <dbReference type="Proteomes" id="UP000537775"/>
    </source>
</evidence>
<keyword evidence="6" id="KW-1185">Reference proteome</keyword>
<dbReference type="PANTHER" id="PTHR33204">
    <property type="entry name" value="TRANSCRIPTIONAL REGULATOR, MARR FAMILY"/>
    <property type="match status" value="1"/>
</dbReference>
<dbReference type="InterPro" id="IPR036527">
    <property type="entry name" value="SCP2_sterol-bd_dom_sf"/>
</dbReference>
<evidence type="ECO:0000313" key="5">
    <source>
        <dbReference type="EMBL" id="MBB6389952.1"/>
    </source>
</evidence>
<keyword evidence="1" id="KW-0805">Transcription regulation</keyword>
<keyword evidence="3" id="KW-0804">Transcription</keyword>
<dbReference type="InterPro" id="IPR033379">
    <property type="entry name" value="Acid_Pase_AS"/>
</dbReference>
<dbReference type="AlphaFoldDB" id="A0A7X0FLZ3"/>
<dbReference type="SUPFAM" id="SSF46785">
    <property type="entry name" value="Winged helix' DNA-binding domain"/>
    <property type="match status" value="1"/>
</dbReference>
<name>A0A7X0FLZ3_9MICO</name>